<feature type="compositionally biased region" description="Polar residues" evidence="1">
    <location>
        <begin position="35"/>
        <end position="49"/>
    </location>
</feature>
<evidence type="ECO:0000256" key="1">
    <source>
        <dbReference type="SAM" id="MobiDB-lite"/>
    </source>
</evidence>
<accession>A0A834EWE5</accession>
<proteinExistence type="predicted"/>
<evidence type="ECO:0000313" key="3">
    <source>
        <dbReference type="Proteomes" id="UP000646548"/>
    </source>
</evidence>
<organism evidence="2 3">
    <name type="scientific">Oryzias melastigma</name>
    <name type="common">Marine medaka</name>
    <dbReference type="NCBI Taxonomy" id="30732"/>
    <lineage>
        <taxon>Eukaryota</taxon>
        <taxon>Metazoa</taxon>
        <taxon>Chordata</taxon>
        <taxon>Craniata</taxon>
        <taxon>Vertebrata</taxon>
        <taxon>Euteleostomi</taxon>
        <taxon>Actinopterygii</taxon>
        <taxon>Neopterygii</taxon>
        <taxon>Teleostei</taxon>
        <taxon>Neoteleostei</taxon>
        <taxon>Acanthomorphata</taxon>
        <taxon>Ovalentaria</taxon>
        <taxon>Atherinomorphae</taxon>
        <taxon>Beloniformes</taxon>
        <taxon>Adrianichthyidae</taxon>
        <taxon>Oryziinae</taxon>
        <taxon>Oryzias</taxon>
    </lineage>
</organism>
<feature type="non-terminal residue" evidence="2">
    <location>
        <position position="1"/>
    </location>
</feature>
<evidence type="ECO:0000313" key="2">
    <source>
        <dbReference type="EMBL" id="KAF6716150.1"/>
    </source>
</evidence>
<sequence>MWCSAAAPLKVDEKHPAGEATEAEVLERLRARGQAAQTSPDSDYNSSPTAGRLFTERYD</sequence>
<feature type="region of interest" description="Disordered" evidence="1">
    <location>
        <begin position="31"/>
        <end position="59"/>
    </location>
</feature>
<comment type="caution">
    <text evidence="2">The sequence shown here is derived from an EMBL/GenBank/DDBJ whole genome shotgun (WGS) entry which is preliminary data.</text>
</comment>
<name>A0A834EWE5_ORYME</name>
<protein>
    <submittedName>
        <fullName evidence="2">Uncharacterized protein</fullName>
    </submittedName>
</protein>
<dbReference type="AlphaFoldDB" id="A0A834EWE5"/>
<dbReference type="Proteomes" id="UP000646548">
    <property type="component" value="Unassembled WGS sequence"/>
</dbReference>
<gene>
    <name evidence="2" type="ORF">FQA47_016613</name>
</gene>
<dbReference type="EMBL" id="WKFB01000994">
    <property type="protein sequence ID" value="KAF6716150.1"/>
    <property type="molecule type" value="Genomic_DNA"/>
</dbReference>
<reference evidence="2" key="1">
    <citation type="journal article" name="BMC Genomics">
        <title>Long-read sequencing and de novo genome assembly of marine medaka (Oryzias melastigma).</title>
        <authorList>
            <person name="Liang P."/>
            <person name="Saqib H.S.A."/>
            <person name="Ni X."/>
            <person name="Shen Y."/>
        </authorList>
    </citation>
    <scope>NUCLEOTIDE SEQUENCE</scope>
    <source>
        <strain evidence="2">Bigg-433</strain>
    </source>
</reference>